<organism evidence="1 2">
    <name type="scientific">Leptidea sinapis</name>
    <dbReference type="NCBI Taxonomy" id="189913"/>
    <lineage>
        <taxon>Eukaryota</taxon>
        <taxon>Metazoa</taxon>
        <taxon>Ecdysozoa</taxon>
        <taxon>Arthropoda</taxon>
        <taxon>Hexapoda</taxon>
        <taxon>Insecta</taxon>
        <taxon>Pterygota</taxon>
        <taxon>Neoptera</taxon>
        <taxon>Endopterygota</taxon>
        <taxon>Lepidoptera</taxon>
        <taxon>Glossata</taxon>
        <taxon>Ditrysia</taxon>
        <taxon>Papilionoidea</taxon>
        <taxon>Pieridae</taxon>
        <taxon>Dismorphiinae</taxon>
        <taxon>Leptidea</taxon>
    </lineage>
</organism>
<accession>A0A5E4QEC2</accession>
<protein>
    <submittedName>
        <fullName evidence="1">Uncharacterized protein</fullName>
    </submittedName>
</protein>
<keyword evidence="2" id="KW-1185">Reference proteome</keyword>
<evidence type="ECO:0000313" key="2">
    <source>
        <dbReference type="Proteomes" id="UP000324832"/>
    </source>
</evidence>
<name>A0A5E4QEC2_9NEOP</name>
<proteinExistence type="predicted"/>
<dbReference type="AlphaFoldDB" id="A0A5E4QEC2"/>
<evidence type="ECO:0000313" key="1">
    <source>
        <dbReference type="EMBL" id="VVC95623.1"/>
    </source>
</evidence>
<dbReference type="EMBL" id="FZQP02002371">
    <property type="protein sequence ID" value="VVC95623.1"/>
    <property type="molecule type" value="Genomic_DNA"/>
</dbReference>
<sequence>MLTEAGTIIDGGGGGGGIAGNIIRPFIMLGSNGGIKLGIGGGGGNRSSCCCTAPKVPAPITGRTPGPDPDISASNLKIKGAIKGVENIIQLLSEPSRVHPAFICLIKSKLGGVAIDAIAYEESLITWESIKNALIRRLGEPRNEI</sequence>
<reference evidence="1 2" key="1">
    <citation type="submission" date="2017-07" db="EMBL/GenBank/DDBJ databases">
        <authorList>
            <person name="Talla V."/>
            <person name="Backstrom N."/>
        </authorList>
    </citation>
    <scope>NUCLEOTIDE SEQUENCE [LARGE SCALE GENOMIC DNA]</scope>
</reference>
<dbReference type="Proteomes" id="UP000324832">
    <property type="component" value="Unassembled WGS sequence"/>
</dbReference>
<gene>
    <name evidence="1" type="ORF">LSINAPIS_LOCUS7293</name>
</gene>